<dbReference type="GO" id="GO:0042734">
    <property type="term" value="C:presynaptic membrane"/>
    <property type="evidence" value="ECO:0007669"/>
    <property type="project" value="TreeGrafter"/>
</dbReference>
<gene>
    <name evidence="9" type="ORF">P4O66_016484</name>
</gene>
<evidence type="ECO:0000256" key="5">
    <source>
        <dbReference type="ARBA" id="ARBA00023136"/>
    </source>
</evidence>
<feature type="compositionally biased region" description="Low complexity" evidence="7">
    <location>
        <begin position="457"/>
        <end position="477"/>
    </location>
</feature>
<reference evidence="9" key="1">
    <citation type="submission" date="2023-03" db="EMBL/GenBank/DDBJ databases">
        <title>Electrophorus voltai genome.</title>
        <authorList>
            <person name="Bian C."/>
        </authorList>
    </citation>
    <scope>NUCLEOTIDE SEQUENCE</scope>
    <source>
        <strain evidence="9">CB-2022</strain>
        <tissue evidence="9">Muscle</tissue>
    </source>
</reference>
<dbReference type="InterPro" id="IPR049903">
    <property type="entry name" value="H1_KCTD16"/>
</dbReference>
<comment type="subcellular location">
    <subcellularLocation>
        <location evidence="1">Cell membrane</location>
    </subcellularLocation>
    <subcellularLocation>
        <location evidence="2">Cell projection</location>
        <location evidence="2">Neuron projection</location>
    </subcellularLocation>
</comment>
<dbReference type="CDD" id="cd22219">
    <property type="entry name" value="H1_KCTD16"/>
    <property type="match status" value="1"/>
</dbReference>
<dbReference type="AlphaFoldDB" id="A0AAD9DME3"/>
<feature type="region of interest" description="Disordered" evidence="7">
    <location>
        <begin position="52"/>
        <end position="77"/>
    </location>
</feature>
<keyword evidence="10" id="KW-1185">Reference proteome</keyword>
<protein>
    <recommendedName>
        <fullName evidence="8">KCTD8/12/16 H1 domain-containing protein</fullName>
    </recommendedName>
</protein>
<dbReference type="SUPFAM" id="SSF54695">
    <property type="entry name" value="POZ domain"/>
    <property type="match status" value="1"/>
</dbReference>
<evidence type="ECO:0000256" key="3">
    <source>
        <dbReference type="ARBA" id="ARBA00022475"/>
    </source>
</evidence>
<feature type="non-terminal residue" evidence="9">
    <location>
        <position position="590"/>
    </location>
</feature>
<dbReference type="InterPro" id="IPR011333">
    <property type="entry name" value="SKP1/BTB/POZ_sf"/>
</dbReference>
<keyword evidence="6" id="KW-0966">Cell projection</keyword>
<dbReference type="Pfam" id="PF23110">
    <property type="entry name" value="H1_KCTD8_12_16"/>
    <property type="match status" value="1"/>
</dbReference>
<evidence type="ECO:0000313" key="9">
    <source>
        <dbReference type="EMBL" id="KAK1788010.1"/>
    </source>
</evidence>
<feature type="domain" description="KCTD8/12/16 H1" evidence="8">
    <location>
        <begin position="81"/>
        <end position="195"/>
    </location>
</feature>
<dbReference type="GO" id="GO:0043005">
    <property type="term" value="C:neuron projection"/>
    <property type="evidence" value="ECO:0007669"/>
    <property type="project" value="UniProtKB-SubCell"/>
</dbReference>
<dbReference type="InterPro" id="IPR057093">
    <property type="entry name" value="H1_KCTD8_12_16"/>
</dbReference>
<feature type="compositionally biased region" description="Polar residues" evidence="7">
    <location>
        <begin position="530"/>
        <end position="540"/>
    </location>
</feature>
<dbReference type="Proteomes" id="UP001239994">
    <property type="component" value="Unassembled WGS sequence"/>
</dbReference>
<dbReference type="GO" id="GO:0045211">
    <property type="term" value="C:postsynaptic membrane"/>
    <property type="evidence" value="ECO:0007669"/>
    <property type="project" value="TreeGrafter"/>
</dbReference>
<keyword evidence="3" id="KW-1003">Cell membrane</keyword>
<dbReference type="PANTHER" id="PTHR14499:SF28">
    <property type="entry name" value="BTB_POZ DOMAIN-CONTAINING PROTEIN KCTD16"/>
    <property type="match status" value="1"/>
</dbReference>
<feature type="compositionally biased region" description="Polar residues" evidence="7">
    <location>
        <begin position="506"/>
        <end position="518"/>
    </location>
</feature>
<evidence type="ECO:0000259" key="8">
    <source>
        <dbReference type="Pfam" id="PF23110"/>
    </source>
</evidence>
<name>A0AAD9DME3_9TELE</name>
<proteinExistence type="predicted"/>
<dbReference type="Gene3D" id="3.30.710.10">
    <property type="entry name" value="Potassium Channel Kv1.1, Chain A"/>
    <property type="match status" value="1"/>
</dbReference>
<evidence type="ECO:0000256" key="2">
    <source>
        <dbReference type="ARBA" id="ARBA00004487"/>
    </source>
</evidence>
<sequence>YVLDYLRDKQVVLPDHFPEKGRLKKEAEYFQLPDLVKVLTPEDLKHSPEEYFHSDYEDGSQGSDQRPCPPSSLVPADRKSGFITVGYRGSCTMGRESQTDAKFRRVPRIMICGRIALAKEVFGETLNESRDPDRTPDRYTSRFYLKFKHLERSFDMLSECGFQMVACNSSVTASFVNQHTEDKIWSSYTEYVFYRVLNVLKIKDDHDQQPPPLLSSRFTQGRGRGLLTTPGICTFLSSVISEMPLRQIWHIRSEAMSVIICQLLKMKDLKLLAISWPFQSAKVAPTCPRVSVFEVQQLAENQKAMTRSWSLQYSTVPVSALRTMGYFAALQILCQAAFGTCAVCSISLASANLPTLCGPAEPIAKTQNLAEGNAGVRLKTLQDSQDSRNGDGAGTKQSEAWWRARGASAACGRTGTSTVLPQSCHSHLLSFVPGGPSRWSSPPCDCCCKGHKGEGESGTSFNELSTSSSESQSEASSPQGTVIRGPVSRQAHVQTLDRPPKKGPSGQAQHTPGQQQSSEQRRKSDLLRTLTASSRDSASTGGKKRPTKEKLTVEEELEKCIQDFRKIKIPERFPERKYMWQADLLRKYRL</sequence>
<dbReference type="GO" id="GO:0008277">
    <property type="term" value="P:regulation of G protein-coupled receptor signaling pathway"/>
    <property type="evidence" value="ECO:0007669"/>
    <property type="project" value="TreeGrafter"/>
</dbReference>
<comment type="caution">
    <text evidence="9">The sequence shown here is derived from an EMBL/GenBank/DDBJ whole genome shotgun (WGS) entry which is preliminary data.</text>
</comment>
<evidence type="ECO:0000256" key="6">
    <source>
        <dbReference type="ARBA" id="ARBA00023273"/>
    </source>
</evidence>
<accession>A0AAD9DME3</accession>
<evidence type="ECO:0000256" key="7">
    <source>
        <dbReference type="SAM" id="MobiDB-lite"/>
    </source>
</evidence>
<dbReference type="EMBL" id="JAROKS010000023">
    <property type="protein sequence ID" value="KAK1788010.1"/>
    <property type="molecule type" value="Genomic_DNA"/>
</dbReference>
<evidence type="ECO:0000313" key="10">
    <source>
        <dbReference type="Proteomes" id="UP001239994"/>
    </source>
</evidence>
<dbReference type="GO" id="GO:0043235">
    <property type="term" value="C:receptor complex"/>
    <property type="evidence" value="ECO:0007669"/>
    <property type="project" value="TreeGrafter"/>
</dbReference>
<keyword evidence="5" id="KW-0472">Membrane</keyword>
<dbReference type="PANTHER" id="PTHR14499">
    <property type="entry name" value="POTASSIUM CHANNEL TETRAMERIZATION DOMAIN-CONTAINING"/>
    <property type="match status" value="1"/>
</dbReference>
<feature type="region of interest" description="Disordered" evidence="7">
    <location>
        <begin position="452"/>
        <end position="552"/>
    </location>
</feature>
<organism evidence="9 10">
    <name type="scientific">Electrophorus voltai</name>
    <dbReference type="NCBI Taxonomy" id="2609070"/>
    <lineage>
        <taxon>Eukaryota</taxon>
        <taxon>Metazoa</taxon>
        <taxon>Chordata</taxon>
        <taxon>Craniata</taxon>
        <taxon>Vertebrata</taxon>
        <taxon>Euteleostomi</taxon>
        <taxon>Actinopterygii</taxon>
        <taxon>Neopterygii</taxon>
        <taxon>Teleostei</taxon>
        <taxon>Ostariophysi</taxon>
        <taxon>Gymnotiformes</taxon>
        <taxon>Gymnotoidei</taxon>
        <taxon>Gymnotidae</taxon>
        <taxon>Electrophorus</taxon>
    </lineage>
</organism>
<evidence type="ECO:0000256" key="1">
    <source>
        <dbReference type="ARBA" id="ARBA00004236"/>
    </source>
</evidence>
<keyword evidence="4" id="KW-0597">Phosphoprotein</keyword>
<evidence type="ECO:0000256" key="4">
    <source>
        <dbReference type="ARBA" id="ARBA00022553"/>
    </source>
</evidence>